<accession>A0A4R2NTW0</accession>
<dbReference type="OrthoDB" id="1488184at2"/>
<dbReference type="AlphaFoldDB" id="A0A4R2NTW0"/>
<proteinExistence type="predicted"/>
<sequence>MSNEAVTKSQIELSISNAGMILLSSYFTILLENLNLVQNNTFITEKARLDSISCLQYIVSGTTETNQSHLALNKILVGLSPNTNIDATINMNQNQKQLIDYLIQSAIDYWPAIGKSSINGFRGNWLMRNGILRETEDIWELFIEKRSYDLLLERCPFSFSNVKLPWMVKPLQVTWPL</sequence>
<dbReference type="Pfam" id="PF19268">
    <property type="entry name" value="CIS_TMP"/>
    <property type="match status" value="1"/>
</dbReference>
<dbReference type="InterPro" id="IPR045538">
    <property type="entry name" value="CIS_TMP"/>
</dbReference>
<organism evidence="1 2">
    <name type="scientific">Tenacibaculum skagerrakense</name>
    <dbReference type="NCBI Taxonomy" id="186571"/>
    <lineage>
        <taxon>Bacteria</taxon>
        <taxon>Pseudomonadati</taxon>
        <taxon>Bacteroidota</taxon>
        <taxon>Flavobacteriia</taxon>
        <taxon>Flavobacteriales</taxon>
        <taxon>Flavobacteriaceae</taxon>
        <taxon>Tenacibaculum</taxon>
    </lineage>
</organism>
<protein>
    <submittedName>
        <fullName evidence="1">Uncharacterized protein</fullName>
    </submittedName>
</protein>
<gene>
    <name evidence="1" type="ORF">EV195_105256</name>
</gene>
<evidence type="ECO:0000313" key="2">
    <source>
        <dbReference type="Proteomes" id="UP000294564"/>
    </source>
</evidence>
<name>A0A4R2NTW0_9FLAO</name>
<dbReference type="RefSeq" id="WP_132794867.1">
    <property type="nucleotide sequence ID" value="NZ_SLXM01000005.1"/>
</dbReference>
<keyword evidence="2" id="KW-1185">Reference proteome</keyword>
<dbReference type="EMBL" id="SLXM01000005">
    <property type="protein sequence ID" value="TCP24825.1"/>
    <property type="molecule type" value="Genomic_DNA"/>
</dbReference>
<dbReference type="Proteomes" id="UP000294564">
    <property type="component" value="Unassembled WGS sequence"/>
</dbReference>
<evidence type="ECO:0000313" key="1">
    <source>
        <dbReference type="EMBL" id="TCP24825.1"/>
    </source>
</evidence>
<comment type="caution">
    <text evidence="1">The sequence shown here is derived from an EMBL/GenBank/DDBJ whole genome shotgun (WGS) entry which is preliminary data.</text>
</comment>
<reference evidence="1 2" key="1">
    <citation type="submission" date="2019-03" db="EMBL/GenBank/DDBJ databases">
        <title>Genomic Encyclopedia of Type Strains, Phase IV (KMG-IV): sequencing the most valuable type-strain genomes for metagenomic binning, comparative biology and taxonomic classification.</title>
        <authorList>
            <person name="Goeker M."/>
        </authorList>
    </citation>
    <scope>NUCLEOTIDE SEQUENCE [LARGE SCALE GENOMIC DNA]</scope>
    <source>
        <strain evidence="1 2">DSM 14836</strain>
    </source>
</reference>